<organism evidence="2 3">
    <name type="scientific">Saponaria officinalis</name>
    <name type="common">Common soapwort</name>
    <name type="synonym">Lychnis saponaria</name>
    <dbReference type="NCBI Taxonomy" id="3572"/>
    <lineage>
        <taxon>Eukaryota</taxon>
        <taxon>Viridiplantae</taxon>
        <taxon>Streptophyta</taxon>
        <taxon>Embryophyta</taxon>
        <taxon>Tracheophyta</taxon>
        <taxon>Spermatophyta</taxon>
        <taxon>Magnoliopsida</taxon>
        <taxon>eudicotyledons</taxon>
        <taxon>Gunneridae</taxon>
        <taxon>Pentapetalae</taxon>
        <taxon>Caryophyllales</taxon>
        <taxon>Caryophyllaceae</taxon>
        <taxon>Caryophylleae</taxon>
        <taxon>Saponaria</taxon>
    </lineage>
</organism>
<dbReference type="PANTHER" id="PTHR45786">
    <property type="entry name" value="DNA BINDING PROTEIN-LIKE"/>
    <property type="match status" value="1"/>
</dbReference>
<dbReference type="AlphaFoldDB" id="A0AAW1NDJ7"/>
<reference evidence="2" key="1">
    <citation type="submission" date="2024-03" db="EMBL/GenBank/DDBJ databases">
        <title>WGS assembly of Saponaria officinalis var. Norfolk2.</title>
        <authorList>
            <person name="Jenkins J."/>
            <person name="Shu S."/>
            <person name="Grimwood J."/>
            <person name="Barry K."/>
            <person name="Goodstein D."/>
            <person name="Schmutz J."/>
            <person name="Leebens-Mack J."/>
            <person name="Osbourn A."/>
        </authorList>
    </citation>
    <scope>NUCLEOTIDE SEQUENCE [LARGE SCALE GENOMIC DNA]</scope>
    <source>
        <strain evidence="2">JIC</strain>
    </source>
</reference>
<keyword evidence="3" id="KW-1185">Reference proteome</keyword>
<name>A0AAW1NDJ7_SAPOF</name>
<gene>
    <name evidence="2" type="ORF">RND81_01G126800</name>
</gene>
<feature type="domain" description="Helitron helicase-like" evidence="1">
    <location>
        <begin position="380"/>
        <end position="562"/>
    </location>
</feature>
<dbReference type="Pfam" id="PF14214">
    <property type="entry name" value="Helitron_like_N"/>
    <property type="match status" value="1"/>
</dbReference>
<dbReference type="Proteomes" id="UP001443914">
    <property type="component" value="Unassembled WGS sequence"/>
</dbReference>
<dbReference type="InterPro" id="IPR025476">
    <property type="entry name" value="Helitron_helicase-like"/>
</dbReference>
<evidence type="ECO:0000259" key="1">
    <source>
        <dbReference type="Pfam" id="PF14214"/>
    </source>
</evidence>
<sequence length="1011" mass="117509">MTVPVFSVPCAIMGRSTPISGSSPLLAGKHIIQNKKIVASVTRNFDNIAEFVGTSSYMGQCSTHVAASDNQLVNEGSDDSDTYGDEEDYWDIGDPNYTCEYCGSMMWYDERVRKNRNTPNPKFSICCMKGKLKLPFLQDPPTTLSNLMHKKDVNSKHFIENIRAYNMMFSFTSMGGRIDRSVNRGRSPYSFKLHGQNYHSIGSLLPTDGSSPKFTQLYIYDTEDEVSNRKHAISPNNPHAFNDDIINKLKEMLDAHNSLTKAFRMARDRFASTNSRDIKLRLIGRRAKDGRVYNLPTASEVAALIVGDIGNASDERDIVVETKSGLLQRINELHPSYLALQYPLLFPYGEDGYTTDIHHSNIDYNEATSKKRFRLTMREFFAFRIMDRECERHVILISRKLFQQFLVDAYTMIETERLNYIRRNQQLLRADKYISLKESVIHGNINPSAKGRRIVLPSSFTGGARYMLQYYQDAMATCREYGYPELFITFTCNPKWSEITRYLKRRGLRPEDRPDIVCRVFKIKLDQMMKDLRGKKLFGRVQAAMYTVEFQKRGLPHAHILLFLHRDDKCPNAEAIDKIISAEIPDKVRQPRLHQNGNCTKHFPKKFNENATVDEDGYPMYRRRDDGAKVDKNGIELDNRYVVPYNPKLLLKYHAHINVEWCNQSRSIKYLFKYINKGYDRVTATVSADPDEKDEIKMYYDCRYVSACEAAWRIFGFDIHYRTPSVVRLNYHLSNEQSVVYTENEPLDVVLDKRSVDETMFLAWMECNKEHPEARTLTYNEFPSRFVWKQKQHRWTPRKKGLSIGRLYHAPPGSGERYYLRTLLNHVKGPTCYEDIRTVDGVLYTSFKDACYVRGLLDDDKEYIDGIIEASYWGTGNYLRSLFVTLLMSGSVSRPEEVWEKTWHLLSDDMLTKHRRLFQIEDLQLTEEDIKNYTLYEIEIILRRNGSSLRKFPSLSVPDEILTRDAGNKLLADELNYDRKFLAKEHLRLLQCLTDEQRSIYDEIMNVVAND</sequence>
<protein>
    <recommendedName>
        <fullName evidence="1">Helitron helicase-like domain-containing protein</fullName>
    </recommendedName>
</protein>
<evidence type="ECO:0000313" key="2">
    <source>
        <dbReference type="EMBL" id="KAK9756878.1"/>
    </source>
</evidence>
<dbReference type="PANTHER" id="PTHR45786:SF66">
    <property type="entry name" value="HOOK MOTIF PROTEIN, PUTATIVE-RELATED"/>
    <property type="match status" value="1"/>
</dbReference>
<proteinExistence type="predicted"/>
<dbReference type="EMBL" id="JBDFQZ010000001">
    <property type="protein sequence ID" value="KAK9756878.1"/>
    <property type="molecule type" value="Genomic_DNA"/>
</dbReference>
<accession>A0AAW1NDJ7</accession>
<evidence type="ECO:0000313" key="3">
    <source>
        <dbReference type="Proteomes" id="UP001443914"/>
    </source>
</evidence>
<comment type="caution">
    <text evidence="2">The sequence shown here is derived from an EMBL/GenBank/DDBJ whole genome shotgun (WGS) entry which is preliminary data.</text>
</comment>